<keyword evidence="3 8" id="KW-0479">Metal-binding</keyword>
<dbReference type="SUPFAM" id="SSF55486">
    <property type="entry name" value="Metalloproteases ('zincins'), catalytic domain"/>
    <property type="match status" value="1"/>
</dbReference>
<evidence type="ECO:0000256" key="10">
    <source>
        <dbReference type="PIRSR" id="PIRSR006615-2"/>
    </source>
</evidence>
<dbReference type="PIRSF" id="PIRSF006615">
    <property type="entry name" value="Zn_crbxpep_Taq"/>
    <property type="match status" value="1"/>
</dbReference>
<organism evidence="11 12">
    <name type="scientific">Marinobacterium nitratireducens</name>
    <dbReference type="NCBI Taxonomy" id="518897"/>
    <lineage>
        <taxon>Bacteria</taxon>
        <taxon>Pseudomonadati</taxon>
        <taxon>Pseudomonadota</taxon>
        <taxon>Gammaproteobacteria</taxon>
        <taxon>Oceanospirillales</taxon>
        <taxon>Oceanospirillaceae</taxon>
        <taxon>Marinobacterium</taxon>
    </lineage>
</organism>
<reference evidence="11 12" key="1">
    <citation type="journal article" date="2014" name="Int. J. Syst. Evol. Microbiol.">
        <title>Complete genome sequence of Corynebacterium casei LMG S-19264T (=DSM 44701T), isolated from a smear-ripened cheese.</title>
        <authorList>
            <consortium name="US DOE Joint Genome Institute (JGI-PGF)"/>
            <person name="Walter F."/>
            <person name="Albersmeier A."/>
            <person name="Kalinowski J."/>
            <person name="Ruckert C."/>
        </authorList>
    </citation>
    <scope>NUCLEOTIDE SEQUENCE [LARGE SCALE GENOMIC DNA]</scope>
    <source>
        <strain evidence="11 12">CGMCC 1.7286</strain>
    </source>
</reference>
<keyword evidence="1 8" id="KW-0121">Carboxypeptidase</keyword>
<dbReference type="Pfam" id="PF02074">
    <property type="entry name" value="Peptidase_M32"/>
    <property type="match status" value="1"/>
</dbReference>
<dbReference type="Proteomes" id="UP000599578">
    <property type="component" value="Unassembled WGS sequence"/>
</dbReference>
<keyword evidence="9" id="KW-0862">Zinc</keyword>
<keyword evidence="12" id="KW-1185">Reference proteome</keyword>
<evidence type="ECO:0000256" key="4">
    <source>
        <dbReference type="ARBA" id="ARBA00022801"/>
    </source>
</evidence>
<dbReference type="PRINTS" id="PR00998">
    <property type="entry name" value="CRBOXYPTASET"/>
</dbReference>
<dbReference type="EMBL" id="BMLT01000002">
    <property type="protein sequence ID" value="GGO77414.1"/>
    <property type="molecule type" value="Genomic_DNA"/>
</dbReference>
<comment type="caution">
    <text evidence="11">The sequence shown here is derived from an EMBL/GenBank/DDBJ whole genome shotgun (WGS) entry which is preliminary data.</text>
</comment>
<proteinExistence type="inferred from homology"/>
<evidence type="ECO:0000256" key="9">
    <source>
        <dbReference type="PIRSR" id="PIRSR006615-1"/>
    </source>
</evidence>
<evidence type="ECO:0000256" key="6">
    <source>
        <dbReference type="ARBA" id="ARBA00052755"/>
    </source>
</evidence>
<gene>
    <name evidence="11" type="ORF">GCM10011348_06890</name>
</gene>
<dbReference type="InterPro" id="IPR001333">
    <property type="entry name" value="Peptidase_M32_Taq"/>
</dbReference>
<feature type="binding site" evidence="9">
    <location>
        <position position="266"/>
    </location>
    <ligand>
        <name>Zn(2+)</name>
        <dbReference type="ChEBI" id="CHEBI:29105"/>
        <note>catalytic</note>
    </ligand>
</feature>
<dbReference type="CDD" id="cd06460">
    <property type="entry name" value="M32_Taq"/>
    <property type="match status" value="1"/>
</dbReference>
<dbReference type="Gene3D" id="1.10.1370.30">
    <property type="match status" value="1"/>
</dbReference>
<evidence type="ECO:0000256" key="7">
    <source>
        <dbReference type="ARBA" id="ARBA00061580"/>
    </source>
</evidence>
<evidence type="ECO:0000313" key="11">
    <source>
        <dbReference type="EMBL" id="GGO77414.1"/>
    </source>
</evidence>
<evidence type="ECO:0000256" key="8">
    <source>
        <dbReference type="PIRNR" id="PIRNR006615"/>
    </source>
</evidence>
<evidence type="ECO:0000256" key="1">
    <source>
        <dbReference type="ARBA" id="ARBA00022645"/>
    </source>
</evidence>
<comment type="catalytic activity">
    <reaction evidence="6 8">
        <text>Release of a C-terminal amino acid with broad specificity, except for -Pro.</text>
        <dbReference type="EC" id="3.4.17.19"/>
    </reaction>
</comment>
<comment type="function">
    <text evidence="8">Broad specificity carboxypetidase that releases amino acids sequentially from the C-terminus, including neutral, aromatic, polar and basic residues.</text>
</comment>
<comment type="cofactor">
    <cofactor evidence="9">
        <name>Zn(2+)</name>
        <dbReference type="ChEBI" id="CHEBI:29105"/>
    </cofactor>
    <text evidence="9">Binds 1 zinc ion per subunit.</text>
</comment>
<comment type="similarity">
    <text evidence="7 8">Belongs to the peptidase M32 family.</text>
</comment>
<dbReference type="RefSeq" id="WP_188858348.1">
    <property type="nucleotide sequence ID" value="NZ_BMLT01000002.1"/>
</dbReference>
<dbReference type="EC" id="3.4.17.19" evidence="8"/>
<dbReference type="GO" id="GO:0008270">
    <property type="term" value="F:zinc ion binding"/>
    <property type="evidence" value="ECO:0007669"/>
    <property type="project" value="UniProtKB-ARBA"/>
</dbReference>
<feature type="active site" description="Proton donor/acceptor" evidence="10">
    <location>
        <position position="263"/>
    </location>
</feature>
<feature type="binding site" evidence="9">
    <location>
        <position position="292"/>
    </location>
    <ligand>
        <name>Zn(2+)</name>
        <dbReference type="ChEBI" id="CHEBI:29105"/>
        <note>catalytic</note>
    </ligand>
</feature>
<feature type="binding site" evidence="9">
    <location>
        <position position="262"/>
    </location>
    <ligand>
        <name>Zn(2+)</name>
        <dbReference type="ChEBI" id="CHEBI:29105"/>
        <note>catalytic</note>
    </ligand>
</feature>
<name>A0A918DNS6_9GAMM</name>
<evidence type="ECO:0000256" key="5">
    <source>
        <dbReference type="ARBA" id="ARBA00023049"/>
    </source>
</evidence>
<keyword evidence="2 8" id="KW-0645">Protease</keyword>
<sequence>MSTAYQQLLERFRELHRFAHLEAICHWDQSTMMPSGSNEARSEALAELALMQHRRLTAPEVGDWIAQADGEVLAPLEQANLREMKRHWQQAIALPDDLVEAQSLAGARCEHAWREQRRSNDWRGFSGNLREVVRLCREEADVRSAARGGGRYDSLLDLYEPGMTRARLDALFAEIGGWLPDLCQRVIERQSSDTCLSPVGPFPTDAQRKLGLEVMSALGFDFDRGRLDVSVHPFCGGAPEDVRITTRYSEDDFSGSLMGVIHETGHGCYEQNLPPGWLGQPAGEARSMGVHESQSLLFEMQLARHPAFLHWIAPRLLDAFGHEGQSQALAPDNLQKLFTRVQPGLIRVDADEVTYPFHIILRYEIECGLIEGELEVEDIPELWNEKMEAWLGLSTRGNYRDGCMQDIHWTDGSFGYFPTYTLGAIYAAQLFAALEREIEGLEQHIRDGNFVALTCWLREKIWLQGSLLETDELLRQATGDSPDPDWLRRHLERRYLAVD</sequence>
<dbReference type="GO" id="GO:0004181">
    <property type="term" value="F:metallocarboxypeptidase activity"/>
    <property type="evidence" value="ECO:0007669"/>
    <property type="project" value="UniProtKB-UniRule"/>
</dbReference>
<dbReference type="PANTHER" id="PTHR34217">
    <property type="entry name" value="METAL-DEPENDENT CARBOXYPEPTIDASE"/>
    <property type="match status" value="1"/>
</dbReference>
<keyword evidence="4 8" id="KW-0378">Hydrolase</keyword>
<dbReference type="GO" id="GO:0006508">
    <property type="term" value="P:proteolysis"/>
    <property type="evidence" value="ECO:0007669"/>
    <property type="project" value="UniProtKB-UniRule"/>
</dbReference>
<protein>
    <recommendedName>
        <fullName evidence="8">Metal-dependent carboxypeptidase</fullName>
        <ecNumber evidence="8">3.4.17.19</ecNumber>
    </recommendedName>
</protein>
<evidence type="ECO:0000256" key="2">
    <source>
        <dbReference type="ARBA" id="ARBA00022670"/>
    </source>
</evidence>
<accession>A0A918DNS6</accession>
<dbReference type="FunFam" id="1.10.1370.30:FF:000003">
    <property type="entry name" value="Thermostable carboxypeptidase 1"/>
    <property type="match status" value="1"/>
</dbReference>
<evidence type="ECO:0000256" key="3">
    <source>
        <dbReference type="ARBA" id="ARBA00022723"/>
    </source>
</evidence>
<keyword evidence="5 8" id="KW-0482">Metalloprotease</keyword>
<dbReference type="PANTHER" id="PTHR34217:SF1">
    <property type="entry name" value="CARBOXYPEPTIDASE 1"/>
    <property type="match status" value="1"/>
</dbReference>
<dbReference type="AlphaFoldDB" id="A0A918DNS6"/>
<dbReference type="PROSITE" id="PS52034">
    <property type="entry name" value="PEPTIDASE_M32"/>
    <property type="match status" value="1"/>
</dbReference>
<evidence type="ECO:0000313" key="12">
    <source>
        <dbReference type="Proteomes" id="UP000599578"/>
    </source>
</evidence>